<accession>A0A6J0KDI0</accession>
<evidence type="ECO:0000313" key="6">
    <source>
        <dbReference type="RefSeq" id="XP_018445079.1"/>
    </source>
</evidence>
<reference evidence="6" key="2">
    <citation type="submission" date="2025-08" db="UniProtKB">
        <authorList>
            <consortium name="RefSeq"/>
        </authorList>
    </citation>
    <scope>IDENTIFICATION</scope>
    <source>
        <tissue evidence="6">Leaf</tissue>
    </source>
</reference>
<feature type="coiled-coil region" evidence="3">
    <location>
        <begin position="406"/>
        <end position="475"/>
    </location>
</feature>
<keyword evidence="5" id="KW-1185">Reference proteome</keyword>
<dbReference type="RefSeq" id="XP_018445079.1">
    <property type="nucleotide sequence ID" value="XM_018589577.2"/>
</dbReference>
<feature type="region of interest" description="Disordered" evidence="4">
    <location>
        <begin position="602"/>
        <end position="626"/>
    </location>
</feature>
<dbReference type="OrthoDB" id="685331at2759"/>
<dbReference type="AlphaFoldDB" id="A0A6J0KDI0"/>
<name>A0A6J0KDI0_RAPSA</name>
<evidence type="ECO:0000256" key="2">
    <source>
        <dbReference type="ARBA" id="ARBA00023054"/>
    </source>
</evidence>
<evidence type="ECO:0000256" key="1">
    <source>
        <dbReference type="ARBA" id="ARBA00005485"/>
    </source>
</evidence>
<reference evidence="5" key="1">
    <citation type="journal article" date="2019" name="Database">
        <title>The radish genome database (RadishGD): an integrated information resource for radish genomics.</title>
        <authorList>
            <person name="Yu H.J."/>
            <person name="Baek S."/>
            <person name="Lee Y.J."/>
            <person name="Cho A."/>
            <person name="Mun J.H."/>
        </authorList>
    </citation>
    <scope>NUCLEOTIDE SEQUENCE [LARGE SCALE GENOMIC DNA]</scope>
    <source>
        <strain evidence="5">cv. WK10039</strain>
    </source>
</reference>
<dbReference type="KEGG" id="rsz:108817001"/>
<dbReference type="GO" id="GO:0009903">
    <property type="term" value="P:chloroplast avoidance movement"/>
    <property type="evidence" value="ECO:0007669"/>
    <property type="project" value="TreeGrafter"/>
</dbReference>
<protein>
    <submittedName>
        <fullName evidence="6">Protein PLASTID MOVEMENT IMPAIRED 2-like</fullName>
    </submittedName>
</protein>
<evidence type="ECO:0000256" key="3">
    <source>
        <dbReference type="SAM" id="Coils"/>
    </source>
</evidence>
<dbReference type="GeneID" id="108817001"/>
<proteinExistence type="inferred from homology"/>
<dbReference type="GO" id="GO:0009904">
    <property type="term" value="P:chloroplast accumulation movement"/>
    <property type="evidence" value="ECO:0007669"/>
    <property type="project" value="TreeGrafter"/>
</dbReference>
<organism evidence="5 6">
    <name type="scientific">Raphanus sativus</name>
    <name type="common">Radish</name>
    <name type="synonym">Raphanus raphanistrum var. sativus</name>
    <dbReference type="NCBI Taxonomy" id="3726"/>
    <lineage>
        <taxon>Eukaryota</taxon>
        <taxon>Viridiplantae</taxon>
        <taxon>Streptophyta</taxon>
        <taxon>Embryophyta</taxon>
        <taxon>Tracheophyta</taxon>
        <taxon>Spermatophyta</taxon>
        <taxon>Magnoliopsida</taxon>
        <taxon>eudicotyledons</taxon>
        <taxon>Gunneridae</taxon>
        <taxon>Pentapetalae</taxon>
        <taxon>rosids</taxon>
        <taxon>malvids</taxon>
        <taxon>Brassicales</taxon>
        <taxon>Brassicaceae</taxon>
        <taxon>Brassiceae</taxon>
        <taxon>Raphanus</taxon>
    </lineage>
</organism>
<feature type="coiled-coil region" evidence="3">
    <location>
        <begin position="116"/>
        <end position="370"/>
    </location>
</feature>
<sequence>MLLITAIFSLPPTSHFVLLQTFLFWNSKSLFIFFGGFSGYLFQFEILAEPRRKISMEEGNIGGGGRRIGSVKAAINMYGQRATRTVSPQLDLPEAKSVAEDLHKSGRELGMYRESRKASDSAKAKAEAELNKAKKTVQELTLLIEQSNRRLKSVKKLEIDVKGGNYAQIIRELEDAKQELSKLKLDVSYVLKEKVAAEKEVMELRDKTEEDSKLVESLKVEVDAAEEEHVLVELAKMEALKECREVEREREREKKEALESVEKMRKRTKEMKKDMKRAKEYENVLAETLADIEMLETQLKLVKDMERNVPKNQRGKDALTVLKEVTEETEAKKEELDSLNADLLYLGDVMDALRKELKKVRGEAARFDKIIEKDDAMIERLNAKLLIGKGRLEAVSADEERISSLADNLTCSLEKLKNDEEAAKKEEVNLKEEARIIKKTEMGFGGEEKELLSKLEELEKAKQAEGLALEKLESIVERTIETREMDSQSSSTITISRFEYEYLSGQARHAEETAEKKVEAAMAWVEALKASTKEIEMKTETLERESGKTMVEEERASFRMQRSLSIKRLVQNEIEKFKEESAEDKSSSSLVVSPKPVRRSVRVSGKFTPVQGGKTRRYSSGNRGTPSYFVIKKKKKKVPNLVKFFSRKRDKSSLEQ</sequence>
<evidence type="ECO:0000313" key="5">
    <source>
        <dbReference type="Proteomes" id="UP000504610"/>
    </source>
</evidence>
<comment type="similarity">
    <text evidence="1">Belongs to the WEB family.</text>
</comment>
<dbReference type="Proteomes" id="UP000504610">
    <property type="component" value="Chromosome 7"/>
</dbReference>
<gene>
    <name evidence="6" type="primary">LOC108817001</name>
</gene>
<keyword evidence="2 3" id="KW-0175">Coiled coil</keyword>
<dbReference type="PANTHER" id="PTHR32054">
    <property type="entry name" value="HEAVY CHAIN, PUTATIVE, EXPRESSED-RELATED-RELATED"/>
    <property type="match status" value="1"/>
</dbReference>
<evidence type="ECO:0000256" key="4">
    <source>
        <dbReference type="SAM" id="MobiDB-lite"/>
    </source>
</evidence>
<dbReference type="GO" id="GO:0005829">
    <property type="term" value="C:cytosol"/>
    <property type="evidence" value="ECO:0007669"/>
    <property type="project" value="TreeGrafter"/>
</dbReference>
<dbReference type="PANTHER" id="PTHR32054:SF2">
    <property type="entry name" value="PROTEIN PLASTID MOVEMENT IMPAIRED 2"/>
    <property type="match status" value="1"/>
</dbReference>